<dbReference type="GeneID" id="94432084"/>
<name>A0A2C6KM09_9APIC</name>
<dbReference type="RefSeq" id="XP_067919147.1">
    <property type="nucleotide sequence ID" value="XM_068068873.1"/>
</dbReference>
<dbReference type="AlphaFoldDB" id="A0A2C6KM09"/>
<keyword evidence="1" id="KW-0812">Transmembrane</keyword>
<accession>A0A2C6KM09</accession>
<evidence type="ECO:0000256" key="1">
    <source>
        <dbReference type="SAM" id="Phobius"/>
    </source>
</evidence>
<reference evidence="2 3" key="1">
    <citation type="journal article" date="2017" name="Int. J. Parasitol.">
        <title>The genome of the protozoan parasite Cystoisospora suis and a reverse vaccinology approach to identify vaccine candidates.</title>
        <authorList>
            <person name="Palmieri N."/>
            <person name="Shrestha A."/>
            <person name="Ruttkowski B."/>
            <person name="Beck T."/>
            <person name="Vogl C."/>
            <person name="Tomley F."/>
            <person name="Blake D.P."/>
            <person name="Joachim A."/>
        </authorList>
    </citation>
    <scope>NUCLEOTIDE SEQUENCE [LARGE SCALE GENOMIC DNA]</scope>
    <source>
        <strain evidence="2 3">Wien I</strain>
    </source>
</reference>
<proteinExistence type="predicted"/>
<dbReference type="VEuPathDB" id="ToxoDB:CSUI_008748"/>
<comment type="caution">
    <text evidence="2">The sequence shown here is derived from an EMBL/GenBank/DDBJ whole genome shotgun (WGS) entry which is preliminary data.</text>
</comment>
<dbReference type="EMBL" id="MIGC01004992">
    <property type="protein sequence ID" value="PHJ17426.1"/>
    <property type="molecule type" value="Genomic_DNA"/>
</dbReference>
<keyword evidence="1" id="KW-0472">Membrane</keyword>
<gene>
    <name evidence="2" type="ORF">CSUI_008748</name>
</gene>
<organism evidence="2 3">
    <name type="scientific">Cystoisospora suis</name>
    <dbReference type="NCBI Taxonomy" id="483139"/>
    <lineage>
        <taxon>Eukaryota</taxon>
        <taxon>Sar</taxon>
        <taxon>Alveolata</taxon>
        <taxon>Apicomplexa</taxon>
        <taxon>Conoidasida</taxon>
        <taxon>Coccidia</taxon>
        <taxon>Eucoccidiorida</taxon>
        <taxon>Eimeriorina</taxon>
        <taxon>Sarcocystidae</taxon>
        <taxon>Cystoisospora</taxon>
    </lineage>
</organism>
<feature type="transmembrane region" description="Helical" evidence="1">
    <location>
        <begin position="12"/>
        <end position="30"/>
    </location>
</feature>
<dbReference type="Proteomes" id="UP000221165">
    <property type="component" value="Unassembled WGS sequence"/>
</dbReference>
<evidence type="ECO:0000313" key="2">
    <source>
        <dbReference type="EMBL" id="PHJ17426.1"/>
    </source>
</evidence>
<evidence type="ECO:0000313" key="3">
    <source>
        <dbReference type="Proteomes" id="UP000221165"/>
    </source>
</evidence>
<protein>
    <submittedName>
        <fullName evidence="2">Uncharacterized protein</fullName>
    </submittedName>
</protein>
<keyword evidence="3" id="KW-1185">Reference proteome</keyword>
<keyword evidence="1" id="KW-1133">Transmembrane helix</keyword>
<sequence length="38" mass="4672">MQLRVRIEKSFWGFLEVFAFYAVCVFSRKLNRVRKKMS</sequence>